<comment type="caution">
    <text evidence="11">The sequence shown here is derived from an EMBL/GenBank/DDBJ whole genome shotgun (WGS) entry which is preliminary data.</text>
</comment>
<protein>
    <submittedName>
        <fullName evidence="11">Uncharacterized protein</fullName>
    </submittedName>
</protein>
<evidence type="ECO:0000256" key="5">
    <source>
        <dbReference type="ARBA" id="ARBA00022927"/>
    </source>
</evidence>
<dbReference type="EMBL" id="JALJOS010000035">
    <property type="protein sequence ID" value="KAK9821892.1"/>
    <property type="molecule type" value="Genomic_DNA"/>
</dbReference>
<dbReference type="Proteomes" id="UP001438707">
    <property type="component" value="Unassembled WGS sequence"/>
</dbReference>
<dbReference type="InterPro" id="IPR017916">
    <property type="entry name" value="SB_dom"/>
</dbReference>
<dbReference type="Gene3D" id="3.10.110.10">
    <property type="entry name" value="Ubiquitin Conjugating Enzyme"/>
    <property type="match status" value="1"/>
</dbReference>
<accession>A0AAW1QKC6</accession>
<name>A0AAW1QKC6_9CHLO</name>
<gene>
    <name evidence="11" type="ORF">WJX74_010420</name>
</gene>
<evidence type="ECO:0000259" key="10">
    <source>
        <dbReference type="PROSITE" id="PS51322"/>
    </source>
</evidence>
<feature type="compositionally biased region" description="Polar residues" evidence="8">
    <location>
        <begin position="454"/>
        <end position="496"/>
    </location>
</feature>
<evidence type="ECO:0000256" key="3">
    <source>
        <dbReference type="ARBA" id="ARBA00022448"/>
    </source>
</evidence>
<evidence type="ECO:0000256" key="8">
    <source>
        <dbReference type="SAM" id="MobiDB-lite"/>
    </source>
</evidence>
<feature type="compositionally biased region" description="Low complexity" evidence="8">
    <location>
        <begin position="204"/>
        <end position="219"/>
    </location>
</feature>
<keyword evidence="4" id="KW-0967">Endosome</keyword>
<keyword evidence="6" id="KW-0175">Coiled coil</keyword>
<keyword evidence="5 7" id="KW-0653">Protein transport</keyword>
<evidence type="ECO:0000256" key="2">
    <source>
        <dbReference type="ARBA" id="ARBA00009594"/>
    </source>
</evidence>
<dbReference type="Pfam" id="PF05743">
    <property type="entry name" value="UEV"/>
    <property type="match status" value="1"/>
</dbReference>
<dbReference type="PROSITE" id="PS51322">
    <property type="entry name" value="UEV"/>
    <property type="match status" value="1"/>
</dbReference>
<dbReference type="PROSITE" id="PS51312">
    <property type="entry name" value="SB"/>
    <property type="match status" value="1"/>
</dbReference>
<dbReference type="GO" id="GO:0043130">
    <property type="term" value="F:ubiquitin binding"/>
    <property type="evidence" value="ECO:0007669"/>
    <property type="project" value="TreeGrafter"/>
</dbReference>
<feature type="region of interest" description="Disordered" evidence="8">
    <location>
        <begin position="440"/>
        <end position="541"/>
    </location>
</feature>
<dbReference type="SUPFAM" id="SSF54495">
    <property type="entry name" value="UBC-like"/>
    <property type="match status" value="1"/>
</dbReference>
<feature type="domain" description="UEV" evidence="10">
    <location>
        <begin position="17"/>
        <end position="161"/>
    </location>
</feature>
<proteinExistence type="inferred from homology"/>
<dbReference type="Gene3D" id="6.10.140.820">
    <property type="match status" value="1"/>
</dbReference>
<dbReference type="PANTHER" id="PTHR23306:SF3">
    <property type="entry name" value="TUMOR SUPPRESSOR PROTEIN 101"/>
    <property type="match status" value="1"/>
</dbReference>
<dbReference type="Pfam" id="PF09454">
    <property type="entry name" value="Vps23_core"/>
    <property type="match status" value="1"/>
</dbReference>
<dbReference type="InterPro" id="IPR008883">
    <property type="entry name" value="UEV_N"/>
</dbReference>
<dbReference type="InterPro" id="IPR016135">
    <property type="entry name" value="UBQ-conjugating_enzyme/RWD"/>
</dbReference>
<dbReference type="SUPFAM" id="SSF140111">
    <property type="entry name" value="Endosomal sorting complex assembly domain"/>
    <property type="match status" value="1"/>
</dbReference>
<feature type="compositionally biased region" description="Pro residues" evidence="8">
    <location>
        <begin position="256"/>
        <end position="267"/>
    </location>
</feature>
<keyword evidence="12" id="KW-1185">Reference proteome</keyword>
<evidence type="ECO:0000256" key="7">
    <source>
        <dbReference type="PROSITE-ProRule" id="PRU00644"/>
    </source>
</evidence>
<sequence>MRPQHSPSPQELLQNVLSQKAETQQMPYKEKAKWPIRQAVLDLAQDFPTLLIKQENYTYPSGSTFMLLKAEGTLPMVYQGVKYNIPVCVWLPEQFPWTAPILYVVPTPDMIIKPRHSFVDPSGLAMTPYLRHWTYSQSNLCDMAHDTSIQFGQDPPLFSKPPGWTSSPPPQQPPRPSPTQHPPPPHMGAYDTFHAENPMRSPNSSFSGPPGIPRPSSSSAMQNGYAEPHQMQESIWSGAVAAAGNSFSHQHQPRAHPSPPPVRPPEPPKSRPNLDGVFKEAAIQALTRRLQGSLSAMNATAASEVDSAMETQAKLAQRGEALESAVAGMQAERRGLESTVLELSGKTTALTRWLAENESKLPEGTEFDADTAIVPADSLSRQALEAQAKDMAIEDALYALDKALQHGTITSEAYLKQVRLICRRQFFVRALGHKIAAQQNSFRGQRTKPIPLHSQMNSAQRERPSSTANQAEVSRSSVQSHPINPSSGEWTGSQLGVSRDSGGEWGAGPLGNGPIAMQMPQGDAWSNAGSFANPLAASGRS</sequence>
<dbReference type="InterPro" id="IPR037202">
    <property type="entry name" value="ESCRT_assembly_dom"/>
</dbReference>
<evidence type="ECO:0000256" key="6">
    <source>
        <dbReference type="ARBA" id="ARBA00023054"/>
    </source>
</evidence>
<evidence type="ECO:0000259" key="9">
    <source>
        <dbReference type="PROSITE" id="PS51312"/>
    </source>
</evidence>
<dbReference type="GO" id="GO:0008333">
    <property type="term" value="P:endosome to lysosome transport"/>
    <property type="evidence" value="ECO:0007669"/>
    <property type="project" value="TreeGrafter"/>
</dbReference>
<evidence type="ECO:0000256" key="4">
    <source>
        <dbReference type="ARBA" id="ARBA00022753"/>
    </source>
</evidence>
<feature type="region of interest" description="Disordered" evidence="8">
    <location>
        <begin position="151"/>
        <end position="230"/>
    </location>
</feature>
<reference evidence="11 12" key="1">
    <citation type="journal article" date="2024" name="Nat. Commun.">
        <title>Phylogenomics reveals the evolutionary origins of lichenization in chlorophyte algae.</title>
        <authorList>
            <person name="Puginier C."/>
            <person name="Libourel C."/>
            <person name="Otte J."/>
            <person name="Skaloud P."/>
            <person name="Haon M."/>
            <person name="Grisel S."/>
            <person name="Petersen M."/>
            <person name="Berrin J.G."/>
            <person name="Delaux P.M."/>
            <person name="Dal Grande F."/>
            <person name="Keller J."/>
        </authorList>
    </citation>
    <scope>NUCLEOTIDE SEQUENCE [LARGE SCALE GENOMIC DNA]</scope>
    <source>
        <strain evidence="11 12">SAG 2145</strain>
    </source>
</reference>
<dbReference type="AlphaFoldDB" id="A0AAW1QKC6"/>
<organism evidence="11 12">
    <name type="scientific">Apatococcus lobatus</name>
    <dbReference type="NCBI Taxonomy" id="904363"/>
    <lineage>
        <taxon>Eukaryota</taxon>
        <taxon>Viridiplantae</taxon>
        <taxon>Chlorophyta</taxon>
        <taxon>core chlorophytes</taxon>
        <taxon>Trebouxiophyceae</taxon>
        <taxon>Chlorellales</taxon>
        <taxon>Chlorellaceae</taxon>
        <taxon>Apatococcus</taxon>
    </lineage>
</organism>
<evidence type="ECO:0000256" key="1">
    <source>
        <dbReference type="ARBA" id="ARBA00004177"/>
    </source>
</evidence>
<comment type="similarity">
    <text evidence="2">Belongs to the ubiquitin-conjugating enzyme family. UEV subfamily.</text>
</comment>
<dbReference type="CDD" id="cd11685">
    <property type="entry name" value="UEV_TSG101-like"/>
    <property type="match status" value="1"/>
</dbReference>
<feature type="compositionally biased region" description="Pro residues" evidence="8">
    <location>
        <begin position="167"/>
        <end position="186"/>
    </location>
</feature>
<dbReference type="InterPro" id="IPR052070">
    <property type="entry name" value="ESCRT-I_UEV_domain"/>
</dbReference>
<dbReference type="GO" id="GO:0015031">
    <property type="term" value="P:protein transport"/>
    <property type="evidence" value="ECO:0007669"/>
    <property type="project" value="UniProtKB-UniRule"/>
</dbReference>
<evidence type="ECO:0000313" key="11">
    <source>
        <dbReference type="EMBL" id="KAK9821892.1"/>
    </source>
</evidence>
<comment type="subcellular location">
    <subcellularLocation>
        <location evidence="1">Endosome</location>
    </subcellularLocation>
</comment>
<feature type="domain" description="SB" evidence="9">
    <location>
        <begin position="377"/>
        <end position="445"/>
    </location>
</feature>
<dbReference type="GO" id="GO:0000813">
    <property type="term" value="C:ESCRT I complex"/>
    <property type="evidence" value="ECO:0007669"/>
    <property type="project" value="TreeGrafter"/>
</dbReference>
<keyword evidence="3 7" id="KW-0813">Transport</keyword>
<evidence type="ECO:0000313" key="12">
    <source>
        <dbReference type="Proteomes" id="UP001438707"/>
    </source>
</evidence>
<dbReference type="PANTHER" id="PTHR23306">
    <property type="entry name" value="TUMOR SUSCEPTIBILITY GENE 101 PROTEIN-RELATED"/>
    <property type="match status" value="1"/>
</dbReference>
<feature type="region of interest" description="Disordered" evidence="8">
    <location>
        <begin position="244"/>
        <end position="274"/>
    </location>
</feature>